<accession>A0AAV2G8S0</accession>
<evidence type="ECO:0000313" key="1">
    <source>
        <dbReference type="EMBL" id="CAL1405965.1"/>
    </source>
</evidence>
<dbReference type="Proteomes" id="UP001497516">
    <property type="component" value="Chromosome 8"/>
</dbReference>
<evidence type="ECO:0000313" key="2">
    <source>
        <dbReference type="Proteomes" id="UP001497516"/>
    </source>
</evidence>
<sequence>MVKPYYLLSLRHNGSIVPYSLFSRRLSCRRHHNPVYFPFSLYLPPHRTPSSQPSPPSNLLHKTTTTTARNAKSIFDYIPPVGHPYFPAPFGGKLLPFPHALR</sequence>
<proteinExistence type="predicted"/>
<organism evidence="1 2">
    <name type="scientific">Linum trigynum</name>
    <dbReference type="NCBI Taxonomy" id="586398"/>
    <lineage>
        <taxon>Eukaryota</taxon>
        <taxon>Viridiplantae</taxon>
        <taxon>Streptophyta</taxon>
        <taxon>Embryophyta</taxon>
        <taxon>Tracheophyta</taxon>
        <taxon>Spermatophyta</taxon>
        <taxon>Magnoliopsida</taxon>
        <taxon>eudicotyledons</taxon>
        <taxon>Gunneridae</taxon>
        <taxon>Pentapetalae</taxon>
        <taxon>rosids</taxon>
        <taxon>fabids</taxon>
        <taxon>Malpighiales</taxon>
        <taxon>Linaceae</taxon>
        <taxon>Linum</taxon>
    </lineage>
</organism>
<protein>
    <submittedName>
        <fullName evidence="1">Uncharacterized protein</fullName>
    </submittedName>
</protein>
<name>A0AAV2G8S0_9ROSI</name>
<reference evidence="1 2" key="1">
    <citation type="submission" date="2024-04" db="EMBL/GenBank/DDBJ databases">
        <authorList>
            <person name="Fracassetti M."/>
        </authorList>
    </citation>
    <scope>NUCLEOTIDE SEQUENCE [LARGE SCALE GENOMIC DNA]</scope>
</reference>
<dbReference type="AlphaFoldDB" id="A0AAV2G8S0"/>
<keyword evidence="2" id="KW-1185">Reference proteome</keyword>
<dbReference type="EMBL" id="OZ034821">
    <property type="protein sequence ID" value="CAL1405965.1"/>
    <property type="molecule type" value="Genomic_DNA"/>
</dbReference>
<gene>
    <name evidence="1" type="ORF">LTRI10_LOCUS45721</name>
</gene>